<gene>
    <name evidence="5" type="primary">ssb</name>
    <name evidence="5" type="ORF">GJR97_15175</name>
</gene>
<organism evidence="5 6">
    <name type="scientific">Agromyces kandeliae</name>
    <dbReference type="NCBI Taxonomy" id="2666141"/>
    <lineage>
        <taxon>Bacteria</taxon>
        <taxon>Bacillati</taxon>
        <taxon>Actinomycetota</taxon>
        <taxon>Actinomycetes</taxon>
        <taxon>Micrococcales</taxon>
        <taxon>Microbacteriaceae</taxon>
        <taxon>Agromyces</taxon>
    </lineage>
</organism>
<dbReference type="InterPro" id="IPR012340">
    <property type="entry name" value="NA-bd_OB-fold"/>
</dbReference>
<feature type="compositionally biased region" description="Acidic residues" evidence="4">
    <location>
        <begin position="162"/>
        <end position="172"/>
    </location>
</feature>
<dbReference type="Pfam" id="PF00436">
    <property type="entry name" value="SSB"/>
    <property type="match status" value="1"/>
</dbReference>
<keyword evidence="6" id="KW-1185">Reference proteome</keyword>
<proteinExistence type="predicted"/>
<dbReference type="Proteomes" id="UP000476511">
    <property type="component" value="Unassembled WGS sequence"/>
</dbReference>
<name>A0A6L5R5A0_9MICO</name>
<dbReference type="GO" id="GO:0006260">
    <property type="term" value="P:DNA replication"/>
    <property type="evidence" value="ECO:0007669"/>
    <property type="project" value="InterPro"/>
</dbReference>
<dbReference type="GO" id="GO:0003697">
    <property type="term" value="F:single-stranded DNA binding"/>
    <property type="evidence" value="ECO:0007669"/>
    <property type="project" value="InterPro"/>
</dbReference>
<accession>A0A6L5R5A0</accession>
<dbReference type="AlphaFoldDB" id="A0A6L5R5A0"/>
<dbReference type="PROSITE" id="PS50935">
    <property type="entry name" value="SSB"/>
    <property type="match status" value="1"/>
</dbReference>
<comment type="caution">
    <text evidence="5">The sequence shown here is derived from an EMBL/GenBank/DDBJ whole genome shotgun (WGS) entry which is preliminary data.</text>
</comment>
<evidence type="ECO:0000256" key="2">
    <source>
        <dbReference type="PROSITE-ProRule" id="PRU00252"/>
    </source>
</evidence>
<evidence type="ECO:0000313" key="5">
    <source>
        <dbReference type="EMBL" id="MRX45060.1"/>
    </source>
</evidence>
<dbReference type="NCBIfam" id="TIGR00621">
    <property type="entry name" value="ssb"/>
    <property type="match status" value="1"/>
</dbReference>
<sequence length="185" mass="20020">MSDLVTITGVIGSDPRHTVTATGLPITNFRLASTRRFFDRATGAWTDGETNWYTVSSFRQLALNTARSLRKGERIVVHGRLRVRAWETGERSGTAIEIDADAIGHDLSWGVAVYSKTSGARLVDPTGETEGSTITATDEGESDGDDRRTDVPDWAEGADWTVQDDDDDEPILADEGSALTPLPAP</sequence>
<dbReference type="InterPro" id="IPR011344">
    <property type="entry name" value="ssDNA-bd"/>
</dbReference>
<dbReference type="SUPFAM" id="SSF50249">
    <property type="entry name" value="Nucleic acid-binding proteins"/>
    <property type="match status" value="1"/>
</dbReference>
<feature type="region of interest" description="Disordered" evidence="4">
    <location>
        <begin position="121"/>
        <end position="185"/>
    </location>
</feature>
<dbReference type="EMBL" id="WKJD01000019">
    <property type="protein sequence ID" value="MRX45060.1"/>
    <property type="molecule type" value="Genomic_DNA"/>
</dbReference>
<dbReference type="InterPro" id="IPR000424">
    <property type="entry name" value="Primosome_PriB/ssb"/>
</dbReference>
<protein>
    <recommendedName>
        <fullName evidence="3">Single-stranded DNA-binding protein</fullName>
    </recommendedName>
</protein>
<evidence type="ECO:0000256" key="3">
    <source>
        <dbReference type="RuleBase" id="RU000524"/>
    </source>
</evidence>
<dbReference type="Gene3D" id="2.40.50.140">
    <property type="entry name" value="Nucleic acid-binding proteins"/>
    <property type="match status" value="1"/>
</dbReference>
<reference evidence="5 6" key="1">
    <citation type="submission" date="2019-11" db="EMBL/GenBank/DDBJ databases">
        <title>Agromyces kandeliae sp. nov., isolated from mangrove soil.</title>
        <authorList>
            <person name="Wang R."/>
        </authorList>
    </citation>
    <scope>NUCLEOTIDE SEQUENCE [LARGE SCALE GENOMIC DNA]</scope>
    <source>
        <strain evidence="5 6">Q22</strain>
    </source>
</reference>
<evidence type="ECO:0000256" key="4">
    <source>
        <dbReference type="SAM" id="MobiDB-lite"/>
    </source>
</evidence>
<keyword evidence="1 2" id="KW-0238">DNA-binding</keyword>
<dbReference type="CDD" id="cd04496">
    <property type="entry name" value="SSB_OBF"/>
    <property type="match status" value="1"/>
</dbReference>
<evidence type="ECO:0000256" key="1">
    <source>
        <dbReference type="ARBA" id="ARBA00023125"/>
    </source>
</evidence>
<evidence type="ECO:0000313" key="6">
    <source>
        <dbReference type="Proteomes" id="UP000476511"/>
    </source>
</evidence>
<dbReference type="RefSeq" id="WP_154347592.1">
    <property type="nucleotide sequence ID" value="NZ_WKJD01000019.1"/>
</dbReference>